<feature type="transmembrane region" description="Helical" evidence="9">
    <location>
        <begin position="105"/>
        <end position="128"/>
    </location>
</feature>
<dbReference type="EMBL" id="VDFU01000020">
    <property type="protein sequence ID" value="TNC47982.1"/>
    <property type="molecule type" value="Genomic_DNA"/>
</dbReference>
<evidence type="ECO:0000256" key="4">
    <source>
        <dbReference type="ARBA" id="ARBA00022475"/>
    </source>
</evidence>
<sequence>MSAFLDALLLRTGYNAALVSVGAMLLGLAAGAAGTFMVLRKRALVADAMAHATLPGVALAFLAMVGLGGEGRALWGLMVGAAGTALLGLLAVDRLTARTRLPEDAAIGAVLSVTFGAGVVLLTVIQTMSAGQQAGLEGFLLGSTAGMLRADALTIAAGGLVAGAVIWVLRRPMTIVAFDEGFATATGIDVVRVDRIGMILVLFVTVAGLRIVGIVLVVALLIIPAVAARFWTDRTSVMFWVAALIGGLSGWLGTALSAAAPGLPAGPLVVLVAATIFALSLFLAPRRGVVARAVAARSSSGRLDPSEAARWIALRHMEPTSPLIDEDDGRTPLSALLPPDRLAALDRGPV</sequence>
<evidence type="ECO:0000256" key="8">
    <source>
        <dbReference type="RuleBase" id="RU003943"/>
    </source>
</evidence>
<dbReference type="GO" id="GO:0010043">
    <property type="term" value="P:response to zinc ion"/>
    <property type="evidence" value="ECO:0007669"/>
    <property type="project" value="TreeGrafter"/>
</dbReference>
<feature type="transmembrane region" description="Helical" evidence="9">
    <location>
        <begin position="148"/>
        <end position="169"/>
    </location>
</feature>
<keyword evidence="6 9" id="KW-1133">Transmembrane helix</keyword>
<dbReference type="RefSeq" id="WP_139077909.1">
    <property type="nucleotide sequence ID" value="NZ_VDFU01000020.1"/>
</dbReference>
<keyword evidence="5 8" id="KW-0812">Transmembrane</keyword>
<dbReference type="GO" id="GO:0043190">
    <property type="term" value="C:ATP-binding cassette (ABC) transporter complex"/>
    <property type="evidence" value="ECO:0007669"/>
    <property type="project" value="InterPro"/>
</dbReference>
<feature type="transmembrane region" description="Helical" evidence="9">
    <location>
        <begin position="238"/>
        <end position="259"/>
    </location>
</feature>
<name>A0A5C4MR04_9RHOB</name>
<evidence type="ECO:0000256" key="6">
    <source>
        <dbReference type="ARBA" id="ARBA00022989"/>
    </source>
</evidence>
<dbReference type="PANTHER" id="PTHR30477:SF3">
    <property type="entry name" value="METAL TRANSPORT SYSTEM MEMBRANE PROTEIN CT_069-RELATED"/>
    <property type="match status" value="1"/>
</dbReference>
<dbReference type="AlphaFoldDB" id="A0A5C4MR04"/>
<feature type="transmembrane region" description="Helical" evidence="9">
    <location>
        <begin position="12"/>
        <end position="36"/>
    </location>
</feature>
<evidence type="ECO:0000313" key="11">
    <source>
        <dbReference type="Proteomes" id="UP000305887"/>
    </source>
</evidence>
<feature type="transmembrane region" description="Helical" evidence="9">
    <location>
        <begin position="73"/>
        <end position="93"/>
    </location>
</feature>
<dbReference type="InterPro" id="IPR001626">
    <property type="entry name" value="ABC_TroCD"/>
</dbReference>
<dbReference type="OrthoDB" id="9804300at2"/>
<proteinExistence type="inferred from homology"/>
<dbReference type="PANTHER" id="PTHR30477">
    <property type="entry name" value="ABC-TRANSPORTER METAL-BINDING PROTEIN"/>
    <property type="match status" value="1"/>
</dbReference>
<keyword evidence="4" id="KW-1003">Cell membrane</keyword>
<comment type="caution">
    <text evidence="10">The sequence shown here is derived from an EMBL/GenBank/DDBJ whole genome shotgun (WGS) entry which is preliminary data.</text>
</comment>
<dbReference type="InterPro" id="IPR037294">
    <property type="entry name" value="ABC_BtuC-like"/>
</dbReference>
<dbReference type="CDD" id="cd06550">
    <property type="entry name" value="TM_ABC_iron-siderophores_like"/>
    <property type="match status" value="1"/>
</dbReference>
<evidence type="ECO:0000256" key="7">
    <source>
        <dbReference type="ARBA" id="ARBA00023136"/>
    </source>
</evidence>
<dbReference type="Proteomes" id="UP000305887">
    <property type="component" value="Unassembled WGS sequence"/>
</dbReference>
<comment type="subcellular location">
    <subcellularLocation>
        <location evidence="1 8">Cell membrane</location>
        <topology evidence="1 8">Multi-pass membrane protein</topology>
    </subcellularLocation>
</comment>
<accession>A0A5C4MR04</accession>
<evidence type="ECO:0000256" key="1">
    <source>
        <dbReference type="ARBA" id="ARBA00004651"/>
    </source>
</evidence>
<evidence type="ECO:0000256" key="5">
    <source>
        <dbReference type="ARBA" id="ARBA00022692"/>
    </source>
</evidence>
<feature type="transmembrane region" description="Helical" evidence="9">
    <location>
        <begin position="48"/>
        <end position="67"/>
    </location>
</feature>
<evidence type="ECO:0000256" key="2">
    <source>
        <dbReference type="ARBA" id="ARBA00008034"/>
    </source>
</evidence>
<dbReference type="Gene3D" id="1.10.3470.10">
    <property type="entry name" value="ABC transporter involved in vitamin B12 uptake, BtuC"/>
    <property type="match status" value="1"/>
</dbReference>
<organism evidence="10 11">
    <name type="scientific">Rubellimicrobium rubrum</name>
    <dbReference type="NCBI Taxonomy" id="2585369"/>
    <lineage>
        <taxon>Bacteria</taxon>
        <taxon>Pseudomonadati</taxon>
        <taxon>Pseudomonadota</taxon>
        <taxon>Alphaproteobacteria</taxon>
        <taxon>Rhodobacterales</taxon>
        <taxon>Roseobacteraceae</taxon>
        <taxon>Rubellimicrobium</taxon>
    </lineage>
</organism>
<dbReference type="Pfam" id="PF00950">
    <property type="entry name" value="ABC-3"/>
    <property type="match status" value="1"/>
</dbReference>
<evidence type="ECO:0000313" key="10">
    <source>
        <dbReference type="EMBL" id="TNC47982.1"/>
    </source>
</evidence>
<reference evidence="10 11" key="1">
    <citation type="submission" date="2019-06" db="EMBL/GenBank/DDBJ databases">
        <title>YIM 131921 draft genome.</title>
        <authorList>
            <person name="Jiang L."/>
        </authorList>
    </citation>
    <scope>NUCLEOTIDE SEQUENCE [LARGE SCALE GENOMIC DNA]</scope>
    <source>
        <strain evidence="10 11">YIM 131921</strain>
    </source>
</reference>
<keyword evidence="3 8" id="KW-0813">Transport</keyword>
<comment type="similarity">
    <text evidence="2 8">Belongs to the ABC-3 integral membrane protein family.</text>
</comment>
<protein>
    <submittedName>
        <fullName evidence="10">Metal ABC transporter permease</fullName>
    </submittedName>
</protein>
<dbReference type="SUPFAM" id="SSF81345">
    <property type="entry name" value="ABC transporter involved in vitamin B12 uptake, BtuC"/>
    <property type="match status" value="1"/>
</dbReference>
<evidence type="ECO:0000256" key="3">
    <source>
        <dbReference type="ARBA" id="ARBA00022448"/>
    </source>
</evidence>
<feature type="transmembrane region" description="Helical" evidence="9">
    <location>
        <begin position="211"/>
        <end position="231"/>
    </location>
</feature>
<feature type="transmembrane region" description="Helical" evidence="9">
    <location>
        <begin position="265"/>
        <end position="284"/>
    </location>
</feature>
<keyword evidence="11" id="KW-1185">Reference proteome</keyword>
<dbReference type="GO" id="GO:0055085">
    <property type="term" value="P:transmembrane transport"/>
    <property type="evidence" value="ECO:0007669"/>
    <property type="project" value="InterPro"/>
</dbReference>
<keyword evidence="7 9" id="KW-0472">Membrane</keyword>
<evidence type="ECO:0000256" key="9">
    <source>
        <dbReference type="SAM" id="Phobius"/>
    </source>
</evidence>
<gene>
    <name evidence="10" type="ORF">FHG66_15180</name>
</gene>